<dbReference type="PANTHER" id="PTHR23076:SF113">
    <property type="entry name" value="ATP-DEPENDENT ZINC METALLOPROTEASE FTSH 1, CHLOROPLASTIC-RELATED"/>
    <property type="match status" value="1"/>
</dbReference>
<evidence type="ECO:0000256" key="9">
    <source>
        <dbReference type="ARBA" id="ARBA00022833"/>
    </source>
</evidence>
<reference evidence="19 20" key="1">
    <citation type="submission" date="2018-08" db="EMBL/GenBank/DDBJ databases">
        <title>Genomic Encyclopedia of Archaeal and Bacterial Type Strains, Phase II (KMG-II): from individual species to whole genera.</title>
        <authorList>
            <person name="Goeker M."/>
        </authorList>
    </citation>
    <scope>NUCLEOTIDE SEQUENCE [LARGE SCALE GENOMIC DNA]</scope>
    <source>
        <strain evidence="19 20">ATCC 27112</strain>
    </source>
</reference>
<dbReference type="GO" id="GO:0008270">
    <property type="term" value="F:zinc ion binding"/>
    <property type="evidence" value="ECO:0007669"/>
    <property type="project" value="UniProtKB-UniRule"/>
</dbReference>
<evidence type="ECO:0000256" key="10">
    <source>
        <dbReference type="ARBA" id="ARBA00022840"/>
    </source>
</evidence>
<protein>
    <recommendedName>
        <fullName evidence="15">ATP-dependent zinc metalloprotease FtsH</fullName>
        <ecNumber evidence="15">3.4.24.-</ecNumber>
    </recommendedName>
</protein>
<name>A0A397RN78_9MOLU</name>
<dbReference type="CDD" id="cd19501">
    <property type="entry name" value="RecA-like_FtsH"/>
    <property type="match status" value="1"/>
</dbReference>
<keyword evidence="11 15" id="KW-1133">Transmembrane helix</keyword>
<keyword evidence="3 15" id="KW-1003">Cell membrane</keyword>
<evidence type="ECO:0000256" key="5">
    <source>
        <dbReference type="ARBA" id="ARBA00022692"/>
    </source>
</evidence>
<feature type="region of interest" description="Disordered" evidence="17">
    <location>
        <begin position="635"/>
        <end position="690"/>
    </location>
</feature>
<comment type="function">
    <text evidence="15">Acts as a processive, ATP-dependent zinc metallopeptidase for both cytoplasmic and membrane proteins. Plays a role in the quality control of integral membrane proteins.</text>
</comment>
<dbReference type="GO" id="GO:0051301">
    <property type="term" value="P:cell division"/>
    <property type="evidence" value="ECO:0007669"/>
    <property type="project" value="UniProtKB-KW"/>
</dbReference>
<evidence type="ECO:0000256" key="6">
    <source>
        <dbReference type="ARBA" id="ARBA00022723"/>
    </source>
</evidence>
<dbReference type="EC" id="3.4.24.-" evidence="15"/>
<keyword evidence="6 15" id="KW-0479">Metal-binding</keyword>
<keyword evidence="13 15" id="KW-0472">Membrane</keyword>
<comment type="subunit">
    <text evidence="15">Homohexamer.</text>
</comment>
<keyword evidence="4 15" id="KW-0645">Protease</keyword>
<gene>
    <name evidence="15" type="primary">ftsH</name>
    <name evidence="19" type="ORF">EI71_01392</name>
</gene>
<evidence type="ECO:0000256" key="4">
    <source>
        <dbReference type="ARBA" id="ARBA00022670"/>
    </source>
</evidence>
<proteinExistence type="inferred from homology"/>
<dbReference type="InterPro" id="IPR003959">
    <property type="entry name" value="ATPase_AAA_core"/>
</dbReference>
<evidence type="ECO:0000256" key="3">
    <source>
        <dbReference type="ARBA" id="ARBA00022475"/>
    </source>
</evidence>
<dbReference type="InterPro" id="IPR003960">
    <property type="entry name" value="ATPase_AAA_CS"/>
</dbReference>
<dbReference type="FunCoup" id="A0A397RN78">
    <property type="interactions" value="355"/>
</dbReference>
<feature type="binding site" evidence="15">
    <location>
        <position position="517"/>
    </location>
    <ligand>
        <name>Zn(2+)</name>
        <dbReference type="ChEBI" id="CHEBI:29105"/>
        <note>catalytic</note>
    </ligand>
</feature>
<comment type="caution">
    <text evidence="19">The sequence shown here is derived from an EMBL/GenBank/DDBJ whole genome shotgun (WGS) entry which is preliminary data.</text>
</comment>
<comment type="subcellular location">
    <subcellularLocation>
        <location evidence="15">Cell membrane</location>
        <topology evidence="15">Multi-pass membrane protein</topology>
        <orientation evidence="15">Cytoplasmic side</orientation>
    </subcellularLocation>
    <subcellularLocation>
        <location evidence="1">Membrane</location>
    </subcellularLocation>
</comment>
<dbReference type="FunFam" id="3.40.50.300:FF:000001">
    <property type="entry name" value="ATP-dependent zinc metalloprotease FtsH"/>
    <property type="match status" value="1"/>
</dbReference>
<dbReference type="PANTHER" id="PTHR23076">
    <property type="entry name" value="METALLOPROTEASE M41 FTSH"/>
    <property type="match status" value="1"/>
</dbReference>
<dbReference type="InterPro" id="IPR037219">
    <property type="entry name" value="Peptidase_M41-like"/>
</dbReference>
<dbReference type="RefSeq" id="WP_119016520.1">
    <property type="nucleotide sequence ID" value="NZ_QXEV01000016.1"/>
</dbReference>
<dbReference type="SUPFAM" id="SSF52540">
    <property type="entry name" value="P-loop containing nucleoside triphosphate hydrolases"/>
    <property type="match status" value="1"/>
</dbReference>
<dbReference type="GO" id="GO:0005886">
    <property type="term" value="C:plasma membrane"/>
    <property type="evidence" value="ECO:0007669"/>
    <property type="project" value="UniProtKB-SubCell"/>
</dbReference>
<dbReference type="InterPro" id="IPR027417">
    <property type="entry name" value="P-loop_NTPase"/>
</dbReference>
<evidence type="ECO:0000313" key="20">
    <source>
        <dbReference type="Proteomes" id="UP000266506"/>
    </source>
</evidence>
<dbReference type="GO" id="GO:0004176">
    <property type="term" value="F:ATP-dependent peptidase activity"/>
    <property type="evidence" value="ECO:0007669"/>
    <property type="project" value="InterPro"/>
</dbReference>
<dbReference type="Proteomes" id="UP000266506">
    <property type="component" value="Unassembled WGS sequence"/>
</dbReference>
<feature type="transmembrane region" description="Helical" evidence="15">
    <location>
        <begin position="20"/>
        <end position="40"/>
    </location>
</feature>
<feature type="active site" evidence="15">
    <location>
        <position position="442"/>
    </location>
</feature>
<evidence type="ECO:0000256" key="17">
    <source>
        <dbReference type="SAM" id="MobiDB-lite"/>
    </source>
</evidence>
<dbReference type="GO" id="GO:0016887">
    <property type="term" value="F:ATP hydrolysis activity"/>
    <property type="evidence" value="ECO:0007669"/>
    <property type="project" value="UniProtKB-UniRule"/>
</dbReference>
<keyword evidence="7 15" id="KW-0547">Nucleotide-binding</keyword>
<dbReference type="FunFam" id="1.10.8.60:FF:000001">
    <property type="entry name" value="ATP-dependent zinc metalloprotease FtsH"/>
    <property type="match status" value="1"/>
</dbReference>
<dbReference type="Pfam" id="PF01434">
    <property type="entry name" value="Peptidase_M41"/>
    <property type="match status" value="1"/>
</dbReference>
<dbReference type="AlphaFoldDB" id="A0A397RN78"/>
<evidence type="ECO:0000256" key="16">
    <source>
        <dbReference type="RuleBase" id="RU003651"/>
    </source>
</evidence>
<comment type="similarity">
    <text evidence="16">Belongs to the AAA ATPase family.</text>
</comment>
<dbReference type="GO" id="GO:0030163">
    <property type="term" value="P:protein catabolic process"/>
    <property type="evidence" value="ECO:0007669"/>
    <property type="project" value="UniProtKB-UniRule"/>
</dbReference>
<comment type="similarity">
    <text evidence="14 15">In the central section; belongs to the AAA ATPase family.</text>
</comment>
<keyword evidence="8 15" id="KW-0378">Hydrolase</keyword>
<dbReference type="Pfam" id="PF17862">
    <property type="entry name" value="AAA_lid_3"/>
    <property type="match status" value="1"/>
</dbReference>
<evidence type="ECO:0000256" key="14">
    <source>
        <dbReference type="ARBA" id="ARBA00061570"/>
    </source>
</evidence>
<accession>A0A397RN78</accession>
<evidence type="ECO:0000256" key="11">
    <source>
        <dbReference type="ARBA" id="ARBA00022989"/>
    </source>
</evidence>
<organism evidence="19 20">
    <name type="scientific">Anaeroplasma bactoclasticum</name>
    <dbReference type="NCBI Taxonomy" id="2088"/>
    <lineage>
        <taxon>Bacteria</taxon>
        <taxon>Bacillati</taxon>
        <taxon>Mycoplasmatota</taxon>
        <taxon>Mollicutes</taxon>
        <taxon>Anaeroplasmatales</taxon>
        <taxon>Anaeroplasmataceae</taxon>
        <taxon>Anaeroplasma</taxon>
    </lineage>
</organism>
<feature type="transmembrane region" description="Helical" evidence="15">
    <location>
        <begin position="125"/>
        <end position="147"/>
    </location>
</feature>
<dbReference type="SUPFAM" id="SSF140990">
    <property type="entry name" value="FtsH protease domain-like"/>
    <property type="match status" value="1"/>
</dbReference>
<keyword evidence="12 15" id="KW-0482">Metalloprotease</keyword>
<dbReference type="Gene3D" id="3.40.50.300">
    <property type="entry name" value="P-loop containing nucleotide triphosphate hydrolases"/>
    <property type="match status" value="1"/>
</dbReference>
<dbReference type="FunFam" id="1.20.58.760:FF:000001">
    <property type="entry name" value="ATP-dependent zinc metalloprotease FtsH"/>
    <property type="match status" value="1"/>
</dbReference>
<dbReference type="GO" id="GO:0006508">
    <property type="term" value="P:proteolysis"/>
    <property type="evidence" value="ECO:0007669"/>
    <property type="project" value="UniProtKB-KW"/>
</dbReference>
<dbReference type="InParanoid" id="A0A397RN78"/>
<feature type="domain" description="AAA+ ATPase" evidence="18">
    <location>
        <begin position="211"/>
        <end position="350"/>
    </location>
</feature>
<dbReference type="GO" id="GO:0004222">
    <property type="term" value="F:metalloendopeptidase activity"/>
    <property type="evidence" value="ECO:0007669"/>
    <property type="project" value="InterPro"/>
</dbReference>
<keyword evidence="9 15" id="KW-0862">Zinc</keyword>
<evidence type="ECO:0000259" key="18">
    <source>
        <dbReference type="SMART" id="SM00382"/>
    </source>
</evidence>
<feature type="compositionally biased region" description="Basic and acidic residues" evidence="17">
    <location>
        <begin position="649"/>
        <end position="674"/>
    </location>
</feature>
<keyword evidence="10 15" id="KW-0067">ATP-binding</keyword>
<dbReference type="NCBIfam" id="TIGR01241">
    <property type="entry name" value="FtsH_fam"/>
    <property type="match status" value="1"/>
</dbReference>
<evidence type="ECO:0000256" key="8">
    <source>
        <dbReference type="ARBA" id="ARBA00022801"/>
    </source>
</evidence>
<comment type="cofactor">
    <cofactor evidence="15">
        <name>Zn(2+)</name>
        <dbReference type="ChEBI" id="CHEBI:29105"/>
    </cofactor>
    <text evidence="15">Binds 1 zinc ion per subunit.</text>
</comment>
<dbReference type="EMBL" id="QXEV01000016">
    <property type="protein sequence ID" value="RIA75573.1"/>
    <property type="molecule type" value="Genomic_DNA"/>
</dbReference>
<dbReference type="PROSITE" id="PS00674">
    <property type="entry name" value="AAA"/>
    <property type="match status" value="1"/>
</dbReference>
<dbReference type="InterPro" id="IPR005936">
    <property type="entry name" value="FtsH"/>
</dbReference>
<comment type="similarity">
    <text evidence="2 15">In the C-terminal section; belongs to the peptidase M41 family.</text>
</comment>
<dbReference type="OrthoDB" id="9809379at2"/>
<keyword evidence="19" id="KW-0132">Cell division</keyword>
<evidence type="ECO:0000256" key="1">
    <source>
        <dbReference type="ARBA" id="ARBA00004370"/>
    </source>
</evidence>
<dbReference type="GO" id="GO:0005524">
    <property type="term" value="F:ATP binding"/>
    <property type="evidence" value="ECO:0007669"/>
    <property type="project" value="UniProtKB-UniRule"/>
</dbReference>
<sequence length="690" mass="76683">MQDNNQKEPQEKKSRRRFDIVFILVVVILIVCIFFLIRGFTKSNPDTLDYQTFVNALDSGKVTGTINATPVGGDNYLMYNLTGTYINGNGDTVGFTINVTNDILSSFITKYAGYKFYLVPVQDNMWLSILISFLPYIIMAIIFFFLFRSLMKSQGGAGGAFDFAKSTAKLSRGKSVTFKDVAGCDEEKEEMVEIVDFLKNPRKYNEIGARVPKGVILVGPPGTGKTLIAKAVAGEAGVPFFSISGSDFVEMFVGVGASRVRDMFKTAKENAPCIIFIDEIDAVGRQRGAGLGGGHDEREQTLNQLLVEMDGFNGNTGIIIMAATNRPDVLDPALLRPGRFDRQITISNPDVRGREAILAVHARNKHLSPDVRLGDVAQRTPGFSGADLENLLNEAALLAARDNRKVITPRDIDEATDRVMMGPAKKSKKYTEKERRLVAYHEAGHAVVGIKLENASQVQKITIVPRGQAGGYNLMMPKEETYFHTKTQMLETITGFLGGRVAEELVFNEVSTGASNDFQNATNLARSMVTQFGMSELGPVQYEQQGGSVFLGRDYLKEKNFSDQVALEIDREQRRIIEECYERARKVISENMDLLTNIAEYLLKIETINKRDIDEIVATGHLQWCDEKYTKGVAPKEVNSPVETIDTPTEPKTEALDEKPEENKTEALEEKEFNVDDNLVETNNDNKESE</sequence>
<evidence type="ECO:0000256" key="12">
    <source>
        <dbReference type="ARBA" id="ARBA00023049"/>
    </source>
</evidence>
<dbReference type="InterPro" id="IPR041569">
    <property type="entry name" value="AAA_lid_3"/>
</dbReference>
<feature type="binding site" evidence="15">
    <location>
        <position position="445"/>
    </location>
    <ligand>
        <name>Zn(2+)</name>
        <dbReference type="ChEBI" id="CHEBI:29105"/>
        <note>catalytic</note>
    </ligand>
</feature>
<feature type="binding site" evidence="15">
    <location>
        <begin position="219"/>
        <end position="226"/>
    </location>
    <ligand>
        <name>ATP</name>
        <dbReference type="ChEBI" id="CHEBI:30616"/>
    </ligand>
</feature>
<feature type="binding site" evidence="15">
    <location>
        <position position="441"/>
    </location>
    <ligand>
        <name>Zn(2+)</name>
        <dbReference type="ChEBI" id="CHEBI:29105"/>
        <note>catalytic</note>
    </ligand>
</feature>
<evidence type="ECO:0000256" key="13">
    <source>
        <dbReference type="ARBA" id="ARBA00023136"/>
    </source>
</evidence>
<dbReference type="Pfam" id="PF00004">
    <property type="entry name" value="AAA"/>
    <property type="match status" value="1"/>
</dbReference>
<evidence type="ECO:0000256" key="7">
    <source>
        <dbReference type="ARBA" id="ARBA00022741"/>
    </source>
</evidence>
<keyword evidence="5 15" id="KW-0812">Transmembrane</keyword>
<dbReference type="Gene3D" id="1.10.8.60">
    <property type="match status" value="1"/>
</dbReference>
<keyword evidence="19" id="KW-0131">Cell cycle</keyword>
<evidence type="ECO:0000256" key="15">
    <source>
        <dbReference type="HAMAP-Rule" id="MF_01458"/>
    </source>
</evidence>
<evidence type="ECO:0000313" key="19">
    <source>
        <dbReference type="EMBL" id="RIA75573.1"/>
    </source>
</evidence>
<dbReference type="HAMAP" id="MF_01458">
    <property type="entry name" value="FtsH"/>
    <property type="match status" value="1"/>
</dbReference>
<dbReference type="Gene3D" id="1.20.58.760">
    <property type="entry name" value="Peptidase M41"/>
    <property type="match status" value="1"/>
</dbReference>
<dbReference type="InterPro" id="IPR000642">
    <property type="entry name" value="Peptidase_M41"/>
</dbReference>
<dbReference type="InterPro" id="IPR003593">
    <property type="entry name" value="AAA+_ATPase"/>
</dbReference>
<dbReference type="SMART" id="SM00382">
    <property type="entry name" value="AAA"/>
    <property type="match status" value="1"/>
</dbReference>
<keyword evidence="20" id="KW-1185">Reference proteome</keyword>
<evidence type="ECO:0000256" key="2">
    <source>
        <dbReference type="ARBA" id="ARBA00010044"/>
    </source>
</evidence>